<feature type="compositionally biased region" description="Polar residues" evidence="1">
    <location>
        <begin position="39"/>
        <end position="52"/>
    </location>
</feature>
<protein>
    <recommendedName>
        <fullName evidence="3">DUF7577 domain-containing protein</fullName>
    </recommendedName>
</protein>
<dbReference type="Pfam" id="PF24463">
    <property type="entry name" value="DUF7577"/>
    <property type="match status" value="1"/>
</dbReference>
<proteinExistence type="predicted"/>
<evidence type="ECO:0000256" key="2">
    <source>
        <dbReference type="SAM" id="Phobius"/>
    </source>
</evidence>
<accession>A0ABD5W5P5</accession>
<evidence type="ECO:0000313" key="5">
    <source>
        <dbReference type="Proteomes" id="UP001596445"/>
    </source>
</evidence>
<evidence type="ECO:0000259" key="3">
    <source>
        <dbReference type="Pfam" id="PF24463"/>
    </source>
</evidence>
<evidence type="ECO:0000256" key="1">
    <source>
        <dbReference type="SAM" id="MobiDB-lite"/>
    </source>
</evidence>
<sequence length="86" mass="9874">METWVWLLAYLLGFALLQLYLYRYFIRSTSTDSRERTTPLSEGSGRSISATNDDPDEDLVACENCGAYNESHPMYSFCRECGERLS</sequence>
<gene>
    <name evidence="4" type="ORF">ACFQQG_13575</name>
</gene>
<reference evidence="4 5" key="1">
    <citation type="journal article" date="2019" name="Int. J. Syst. Evol. Microbiol.">
        <title>The Global Catalogue of Microorganisms (GCM) 10K type strain sequencing project: providing services to taxonomists for standard genome sequencing and annotation.</title>
        <authorList>
            <consortium name="The Broad Institute Genomics Platform"/>
            <consortium name="The Broad Institute Genome Sequencing Center for Infectious Disease"/>
            <person name="Wu L."/>
            <person name="Ma J."/>
        </authorList>
    </citation>
    <scope>NUCLEOTIDE SEQUENCE [LARGE SCALE GENOMIC DNA]</scope>
    <source>
        <strain evidence="4 5">JCM 30072</strain>
    </source>
</reference>
<feature type="region of interest" description="Disordered" evidence="1">
    <location>
        <begin position="30"/>
        <end position="55"/>
    </location>
</feature>
<feature type="domain" description="DUF7577" evidence="3">
    <location>
        <begin position="60"/>
        <end position="85"/>
    </location>
</feature>
<keyword evidence="2" id="KW-0472">Membrane</keyword>
<dbReference type="EMBL" id="JBHSZI010000001">
    <property type="protein sequence ID" value="MFC7059019.1"/>
    <property type="molecule type" value="Genomic_DNA"/>
</dbReference>
<keyword evidence="2" id="KW-1133">Transmembrane helix</keyword>
<feature type="transmembrane region" description="Helical" evidence="2">
    <location>
        <begin position="6"/>
        <end position="26"/>
    </location>
</feature>
<dbReference type="Proteomes" id="UP001596445">
    <property type="component" value="Unassembled WGS sequence"/>
</dbReference>
<keyword evidence="2" id="KW-0812">Transmembrane</keyword>
<name>A0ABD5W5P5_9EURY</name>
<comment type="caution">
    <text evidence="4">The sequence shown here is derived from an EMBL/GenBank/DDBJ whole genome shotgun (WGS) entry which is preliminary data.</text>
</comment>
<dbReference type="InterPro" id="IPR055999">
    <property type="entry name" value="DUF7577"/>
</dbReference>
<dbReference type="GeneID" id="76631096"/>
<dbReference type="AlphaFoldDB" id="A0ABD5W5P5"/>
<keyword evidence="5" id="KW-1185">Reference proteome</keyword>
<evidence type="ECO:0000313" key="4">
    <source>
        <dbReference type="EMBL" id="MFC7059019.1"/>
    </source>
</evidence>
<dbReference type="RefSeq" id="WP_267161742.1">
    <property type="nucleotide sequence ID" value="NZ_CP112972.1"/>
</dbReference>
<organism evidence="4 5">
    <name type="scientific">Halovenus salina</name>
    <dbReference type="NCBI Taxonomy" id="1510225"/>
    <lineage>
        <taxon>Archaea</taxon>
        <taxon>Methanobacteriati</taxon>
        <taxon>Methanobacteriota</taxon>
        <taxon>Stenosarchaea group</taxon>
        <taxon>Halobacteria</taxon>
        <taxon>Halobacteriales</taxon>
        <taxon>Haloarculaceae</taxon>
        <taxon>Halovenus</taxon>
    </lineage>
</organism>